<comment type="subcellular location">
    <subcellularLocation>
        <location evidence="1">Membrane</location>
    </subcellularLocation>
</comment>
<keyword evidence="4" id="KW-0677">Repeat</keyword>
<evidence type="ECO:0000256" key="2">
    <source>
        <dbReference type="ARBA" id="ARBA00022614"/>
    </source>
</evidence>
<evidence type="ECO:0000256" key="7">
    <source>
        <dbReference type="SAM" id="MobiDB-lite"/>
    </source>
</evidence>
<comment type="caution">
    <text evidence="11">The sequence shown here is derived from an EMBL/GenBank/DDBJ whole genome shotgun (WGS) entry which is preliminary data.</text>
</comment>
<proteinExistence type="predicted"/>
<dbReference type="InterPro" id="IPR001245">
    <property type="entry name" value="Ser-Thr/Tyr_kinase_cat_dom"/>
</dbReference>
<dbReference type="GO" id="GO:0016020">
    <property type="term" value="C:membrane"/>
    <property type="evidence" value="ECO:0007669"/>
    <property type="project" value="UniProtKB-SubCell"/>
</dbReference>
<dbReference type="SUPFAM" id="SSF56112">
    <property type="entry name" value="Protein kinase-like (PK-like)"/>
    <property type="match status" value="1"/>
</dbReference>
<feature type="transmembrane region" description="Helical" evidence="8">
    <location>
        <begin position="264"/>
        <end position="287"/>
    </location>
</feature>
<feature type="signal peptide" evidence="9">
    <location>
        <begin position="1"/>
        <end position="25"/>
    </location>
</feature>
<dbReference type="EMBL" id="JAXIOK010000005">
    <property type="protein sequence ID" value="KAK4770029.1"/>
    <property type="molecule type" value="Genomic_DNA"/>
</dbReference>
<gene>
    <name evidence="11" type="ORF">SAY87_030561</name>
</gene>
<dbReference type="GO" id="GO:0005524">
    <property type="term" value="F:ATP binding"/>
    <property type="evidence" value="ECO:0007669"/>
    <property type="project" value="InterPro"/>
</dbReference>
<feature type="compositionally biased region" description="Polar residues" evidence="7">
    <location>
        <begin position="637"/>
        <end position="652"/>
    </location>
</feature>
<dbReference type="AlphaFoldDB" id="A0AAN7QK19"/>
<dbReference type="InterPro" id="IPR032675">
    <property type="entry name" value="LRR_dom_sf"/>
</dbReference>
<evidence type="ECO:0000256" key="9">
    <source>
        <dbReference type="SAM" id="SignalP"/>
    </source>
</evidence>
<dbReference type="InterPro" id="IPR001611">
    <property type="entry name" value="Leu-rich_rpt"/>
</dbReference>
<keyword evidence="2" id="KW-0433">Leucine-rich repeat</keyword>
<feature type="chain" id="PRO_5043017146" description="Protein kinase domain-containing protein" evidence="9">
    <location>
        <begin position="26"/>
        <end position="658"/>
    </location>
</feature>
<dbReference type="GO" id="GO:0004672">
    <property type="term" value="F:protein kinase activity"/>
    <property type="evidence" value="ECO:0007669"/>
    <property type="project" value="InterPro"/>
</dbReference>
<dbReference type="Gene3D" id="1.10.510.10">
    <property type="entry name" value="Transferase(Phosphotransferase) domain 1"/>
    <property type="match status" value="1"/>
</dbReference>
<evidence type="ECO:0000256" key="5">
    <source>
        <dbReference type="ARBA" id="ARBA00022989"/>
    </source>
</evidence>
<dbReference type="Pfam" id="PF08263">
    <property type="entry name" value="LRRNT_2"/>
    <property type="match status" value="1"/>
</dbReference>
<keyword evidence="9" id="KW-0732">Signal</keyword>
<evidence type="ECO:0000256" key="1">
    <source>
        <dbReference type="ARBA" id="ARBA00004370"/>
    </source>
</evidence>
<evidence type="ECO:0000256" key="3">
    <source>
        <dbReference type="ARBA" id="ARBA00022692"/>
    </source>
</evidence>
<evidence type="ECO:0000256" key="4">
    <source>
        <dbReference type="ARBA" id="ARBA00022737"/>
    </source>
</evidence>
<accession>A0AAN7QK19</accession>
<dbReference type="PANTHER" id="PTHR48007">
    <property type="entry name" value="LEUCINE-RICH REPEAT RECEPTOR-LIKE PROTEIN KINASE PXC1"/>
    <property type="match status" value="1"/>
</dbReference>
<organism evidence="11 12">
    <name type="scientific">Trapa incisa</name>
    <dbReference type="NCBI Taxonomy" id="236973"/>
    <lineage>
        <taxon>Eukaryota</taxon>
        <taxon>Viridiplantae</taxon>
        <taxon>Streptophyta</taxon>
        <taxon>Embryophyta</taxon>
        <taxon>Tracheophyta</taxon>
        <taxon>Spermatophyta</taxon>
        <taxon>Magnoliopsida</taxon>
        <taxon>eudicotyledons</taxon>
        <taxon>Gunneridae</taxon>
        <taxon>Pentapetalae</taxon>
        <taxon>rosids</taxon>
        <taxon>malvids</taxon>
        <taxon>Myrtales</taxon>
        <taxon>Lythraceae</taxon>
        <taxon>Trapa</taxon>
    </lineage>
</organism>
<evidence type="ECO:0000313" key="11">
    <source>
        <dbReference type="EMBL" id="KAK4770029.1"/>
    </source>
</evidence>
<evidence type="ECO:0000256" key="6">
    <source>
        <dbReference type="ARBA" id="ARBA00023136"/>
    </source>
</evidence>
<dbReference type="InterPro" id="IPR046959">
    <property type="entry name" value="PRK1-6/SRF4-like"/>
</dbReference>
<dbReference type="Proteomes" id="UP001345219">
    <property type="component" value="Chromosome 24"/>
</dbReference>
<feature type="region of interest" description="Disordered" evidence="7">
    <location>
        <begin position="634"/>
        <end position="658"/>
    </location>
</feature>
<feature type="domain" description="Protein kinase" evidence="10">
    <location>
        <begin position="344"/>
        <end position="628"/>
    </location>
</feature>
<dbReference type="Pfam" id="PF13855">
    <property type="entry name" value="LRR_8"/>
    <property type="match status" value="1"/>
</dbReference>
<keyword evidence="3 8" id="KW-0812">Transmembrane</keyword>
<evidence type="ECO:0000313" key="12">
    <source>
        <dbReference type="Proteomes" id="UP001345219"/>
    </source>
</evidence>
<dbReference type="Gene3D" id="3.80.10.10">
    <property type="entry name" value="Ribonuclease Inhibitor"/>
    <property type="match status" value="2"/>
</dbReference>
<evidence type="ECO:0000256" key="8">
    <source>
        <dbReference type="SAM" id="Phobius"/>
    </source>
</evidence>
<dbReference type="InterPro" id="IPR013210">
    <property type="entry name" value="LRR_N_plant-typ"/>
</dbReference>
<keyword evidence="6 8" id="KW-0472">Membrane</keyword>
<protein>
    <recommendedName>
        <fullName evidence="10">Protein kinase domain-containing protein</fullName>
    </recommendedName>
</protein>
<dbReference type="Gene3D" id="3.30.200.20">
    <property type="entry name" value="Phosphorylase Kinase, domain 1"/>
    <property type="match status" value="1"/>
</dbReference>
<name>A0AAN7QK19_9MYRT</name>
<dbReference type="PROSITE" id="PS51450">
    <property type="entry name" value="LRR"/>
    <property type="match status" value="1"/>
</dbReference>
<evidence type="ECO:0000259" key="10">
    <source>
        <dbReference type="PROSITE" id="PS50011"/>
    </source>
</evidence>
<dbReference type="InterPro" id="IPR000719">
    <property type="entry name" value="Prot_kinase_dom"/>
</dbReference>
<dbReference type="PANTHER" id="PTHR48007:SF53">
    <property type="entry name" value="OS01G0711200 PROTEIN"/>
    <property type="match status" value="1"/>
</dbReference>
<keyword evidence="12" id="KW-1185">Reference proteome</keyword>
<dbReference type="InterPro" id="IPR011009">
    <property type="entry name" value="Kinase-like_dom_sf"/>
</dbReference>
<keyword evidence="5 8" id="KW-1133">Transmembrane helix</keyword>
<sequence>MQTIHYLNGLSLFLPFILCLFGSSAISDTTDSVALLAFKSSLIGTTAFPAGWDNSSSPYLGSWTGVSCDPPTGRVTRLILEGLDLTGDLRQLGRLSELRFLSLKLNRFSSLPLNLSVWPNLKQLYLSHNEFGGSFPAGITHLRRLRRLDLSHNNFSGTIPLADLSRLPRLLTLRLEANSFTGTLAPDPPSASIADFNVSGNRLVGQIPDWLSRFPATAYASNKNLCGKPLPYNCTDHHKVTIPEEEPLAVSAPRTHHSRGIKKLLVFIAVDAVAGLGVIFIIIWCCFRNRRSKALPMKEGIAALRRIFGQDPVGILASNNTANKEGMVIFEGCKGFVHVADLLKASAELLGKGCVGTTYKVAVEGAGGPLLAVKRVRPGRWWQGTRWRREVDGCLRLIGKLRHQNLVSLRAYYHSMEELLLVYDYIPMGSLYSLLHENRGPGRAPVDWTARIKIASDSARALAFLHQHSKAKLFHGHLTTSNILIDRSGNALISDTGLAHLFLPAPSNHPNQAPELIKRRASSSVTTFHPRYTQHCDVYSFGVVLLEILTGKADTGEGETNLVNWIRGVWQRQGPVKEVFDFEVFMPEEKEVVESEMTAVLQVALQCLANNPRDRPKMGAVLGMIEDIRRANGGAIGSSSDLGNPSSGTPPTRSEMDM</sequence>
<reference evidence="11 12" key="1">
    <citation type="journal article" date="2023" name="Hortic Res">
        <title>Pangenome of water caltrop reveals structural variations and asymmetric subgenome divergence after allopolyploidization.</title>
        <authorList>
            <person name="Zhang X."/>
            <person name="Chen Y."/>
            <person name="Wang L."/>
            <person name="Yuan Y."/>
            <person name="Fang M."/>
            <person name="Shi L."/>
            <person name="Lu R."/>
            <person name="Comes H.P."/>
            <person name="Ma Y."/>
            <person name="Chen Y."/>
            <person name="Huang G."/>
            <person name="Zhou Y."/>
            <person name="Zheng Z."/>
            <person name="Qiu Y."/>
        </authorList>
    </citation>
    <scope>NUCLEOTIDE SEQUENCE [LARGE SCALE GENOMIC DNA]</scope>
    <source>
        <tissue evidence="11">Roots</tissue>
    </source>
</reference>
<dbReference type="PROSITE" id="PS50011">
    <property type="entry name" value="PROTEIN_KINASE_DOM"/>
    <property type="match status" value="1"/>
</dbReference>
<dbReference type="Pfam" id="PF07714">
    <property type="entry name" value="PK_Tyr_Ser-Thr"/>
    <property type="match status" value="1"/>
</dbReference>
<dbReference type="SUPFAM" id="SSF52058">
    <property type="entry name" value="L domain-like"/>
    <property type="match status" value="1"/>
</dbReference>